<reference evidence="2" key="1">
    <citation type="journal article" date="2023" name="Nat. Commun.">
        <title>Diploid and tetraploid genomes of Acorus and the evolution of monocots.</title>
        <authorList>
            <person name="Ma L."/>
            <person name="Liu K.W."/>
            <person name="Li Z."/>
            <person name="Hsiao Y.Y."/>
            <person name="Qi Y."/>
            <person name="Fu T."/>
            <person name="Tang G.D."/>
            <person name="Zhang D."/>
            <person name="Sun W.H."/>
            <person name="Liu D.K."/>
            <person name="Li Y."/>
            <person name="Chen G.Z."/>
            <person name="Liu X.D."/>
            <person name="Liao X.Y."/>
            <person name="Jiang Y.T."/>
            <person name="Yu X."/>
            <person name="Hao Y."/>
            <person name="Huang J."/>
            <person name="Zhao X.W."/>
            <person name="Ke S."/>
            <person name="Chen Y.Y."/>
            <person name="Wu W.L."/>
            <person name="Hsu J.L."/>
            <person name="Lin Y.F."/>
            <person name="Huang M.D."/>
            <person name="Li C.Y."/>
            <person name="Huang L."/>
            <person name="Wang Z.W."/>
            <person name="Zhao X."/>
            <person name="Zhong W.Y."/>
            <person name="Peng D.H."/>
            <person name="Ahmad S."/>
            <person name="Lan S."/>
            <person name="Zhang J.S."/>
            <person name="Tsai W.C."/>
            <person name="Van de Peer Y."/>
            <person name="Liu Z.J."/>
        </authorList>
    </citation>
    <scope>NUCLEOTIDE SEQUENCE</scope>
    <source>
        <strain evidence="2">CP</strain>
    </source>
</reference>
<feature type="compositionally biased region" description="Polar residues" evidence="1">
    <location>
        <begin position="11"/>
        <end position="32"/>
    </location>
</feature>
<evidence type="ECO:0000313" key="2">
    <source>
        <dbReference type="EMBL" id="KAK1292712.1"/>
    </source>
</evidence>
<dbReference type="EMBL" id="JAUJYO010000017">
    <property type="protein sequence ID" value="KAK1292712.1"/>
    <property type="molecule type" value="Genomic_DNA"/>
</dbReference>
<organism evidence="2 3">
    <name type="scientific">Acorus calamus</name>
    <name type="common">Sweet flag</name>
    <dbReference type="NCBI Taxonomy" id="4465"/>
    <lineage>
        <taxon>Eukaryota</taxon>
        <taxon>Viridiplantae</taxon>
        <taxon>Streptophyta</taxon>
        <taxon>Embryophyta</taxon>
        <taxon>Tracheophyta</taxon>
        <taxon>Spermatophyta</taxon>
        <taxon>Magnoliopsida</taxon>
        <taxon>Liliopsida</taxon>
        <taxon>Acoraceae</taxon>
        <taxon>Acorus</taxon>
    </lineage>
</organism>
<protein>
    <submittedName>
        <fullName evidence="2">Uncharacterized protein</fullName>
    </submittedName>
</protein>
<dbReference type="Proteomes" id="UP001180020">
    <property type="component" value="Unassembled WGS sequence"/>
</dbReference>
<name>A0AAV9CVU8_ACOCL</name>
<proteinExistence type="predicted"/>
<evidence type="ECO:0000313" key="3">
    <source>
        <dbReference type="Proteomes" id="UP001180020"/>
    </source>
</evidence>
<accession>A0AAV9CVU8</accession>
<dbReference type="AlphaFoldDB" id="A0AAV9CVU8"/>
<reference evidence="2" key="2">
    <citation type="submission" date="2023-06" db="EMBL/GenBank/DDBJ databases">
        <authorList>
            <person name="Ma L."/>
            <person name="Liu K.-W."/>
            <person name="Li Z."/>
            <person name="Hsiao Y.-Y."/>
            <person name="Qi Y."/>
            <person name="Fu T."/>
            <person name="Tang G."/>
            <person name="Zhang D."/>
            <person name="Sun W.-H."/>
            <person name="Liu D.-K."/>
            <person name="Li Y."/>
            <person name="Chen G.-Z."/>
            <person name="Liu X.-D."/>
            <person name="Liao X.-Y."/>
            <person name="Jiang Y.-T."/>
            <person name="Yu X."/>
            <person name="Hao Y."/>
            <person name="Huang J."/>
            <person name="Zhao X.-W."/>
            <person name="Ke S."/>
            <person name="Chen Y.-Y."/>
            <person name="Wu W.-L."/>
            <person name="Hsu J.-L."/>
            <person name="Lin Y.-F."/>
            <person name="Huang M.-D."/>
            <person name="Li C.-Y."/>
            <person name="Huang L."/>
            <person name="Wang Z.-W."/>
            <person name="Zhao X."/>
            <person name="Zhong W.-Y."/>
            <person name="Peng D.-H."/>
            <person name="Ahmad S."/>
            <person name="Lan S."/>
            <person name="Zhang J.-S."/>
            <person name="Tsai W.-C."/>
            <person name="Van De Peer Y."/>
            <person name="Liu Z.-J."/>
        </authorList>
    </citation>
    <scope>NUCLEOTIDE SEQUENCE</scope>
    <source>
        <strain evidence="2">CP</strain>
        <tissue evidence="2">Leaves</tissue>
    </source>
</reference>
<gene>
    <name evidence="2" type="ORF">QJS10_CPB17g01027</name>
</gene>
<sequence length="64" mass="7031">MVSKGIPIRQCSHQRMSSITPAPSSIGPSKKPSTLSWIIITSVIRRHFFWNGGNGDSNKPHMVA</sequence>
<keyword evidence="3" id="KW-1185">Reference proteome</keyword>
<evidence type="ECO:0000256" key="1">
    <source>
        <dbReference type="SAM" id="MobiDB-lite"/>
    </source>
</evidence>
<comment type="caution">
    <text evidence="2">The sequence shown here is derived from an EMBL/GenBank/DDBJ whole genome shotgun (WGS) entry which is preliminary data.</text>
</comment>
<feature type="region of interest" description="Disordered" evidence="1">
    <location>
        <begin position="1"/>
        <end position="32"/>
    </location>
</feature>